<reference evidence="2 3" key="1">
    <citation type="journal article" date="2017" name="Nature">
        <title>The Apostasia genome and the evolution of orchids.</title>
        <authorList>
            <person name="Zhang G.Q."/>
            <person name="Liu K.W."/>
            <person name="Li Z."/>
            <person name="Lohaus R."/>
            <person name="Hsiao Y.Y."/>
            <person name="Niu S.C."/>
            <person name="Wang J.Y."/>
            <person name="Lin Y.C."/>
            <person name="Xu Q."/>
            <person name="Chen L.J."/>
            <person name="Yoshida K."/>
            <person name="Fujiwara S."/>
            <person name="Wang Z.W."/>
            <person name="Zhang Y.Q."/>
            <person name="Mitsuda N."/>
            <person name="Wang M."/>
            <person name="Liu G.H."/>
            <person name="Pecoraro L."/>
            <person name="Huang H.X."/>
            <person name="Xiao X.J."/>
            <person name="Lin M."/>
            <person name="Wu X.Y."/>
            <person name="Wu W.L."/>
            <person name="Chen Y.Y."/>
            <person name="Chang S.B."/>
            <person name="Sakamoto S."/>
            <person name="Ohme-Takagi M."/>
            <person name="Yagi M."/>
            <person name="Zeng S.J."/>
            <person name="Shen C.Y."/>
            <person name="Yeh C.M."/>
            <person name="Luo Y.B."/>
            <person name="Tsai W.C."/>
            <person name="Van de Peer Y."/>
            <person name="Liu Z.J."/>
        </authorList>
    </citation>
    <scope>NUCLEOTIDE SEQUENCE [LARGE SCALE GENOMIC DNA]</scope>
    <source>
        <strain evidence="3">cv. Shenzhen</strain>
        <tissue evidence="2">Stem</tissue>
    </source>
</reference>
<gene>
    <name evidence="2" type="ORF">AXF42_Ash021373</name>
</gene>
<dbReference type="EMBL" id="KZ454599">
    <property type="protein sequence ID" value="PKA46010.1"/>
    <property type="molecule type" value="Genomic_DNA"/>
</dbReference>
<name>A0A2H9ZRU7_9ASPA</name>
<evidence type="ECO:0000313" key="3">
    <source>
        <dbReference type="Proteomes" id="UP000236161"/>
    </source>
</evidence>
<evidence type="ECO:0000256" key="1">
    <source>
        <dbReference type="SAM" id="Phobius"/>
    </source>
</evidence>
<keyword evidence="1" id="KW-1133">Transmembrane helix</keyword>
<organism evidence="2 3">
    <name type="scientific">Apostasia shenzhenica</name>
    <dbReference type="NCBI Taxonomy" id="1088818"/>
    <lineage>
        <taxon>Eukaryota</taxon>
        <taxon>Viridiplantae</taxon>
        <taxon>Streptophyta</taxon>
        <taxon>Embryophyta</taxon>
        <taxon>Tracheophyta</taxon>
        <taxon>Spermatophyta</taxon>
        <taxon>Magnoliopsida</taxon>
        <taxon>Liliopsida</taxon>
        <taxon>Asparagales</taxon>
        <taxon>Orchidaceae</taxon>
        <taxon>Apostasioideae</taxon>
        <taxon>Apostasia</taxon>
    </lineage>
</organism>
<proteinExistence type="predicted"/>
<dbReference type="AlphaFoldDB" id="A0A2H9ZRU7"/>
<dbReference type="Proteomes" id="UP000236161">
    <property type="component" value="Unassembled WGS sequence"/>
</dbReference>
<protein>
    <submittedName>
        <fullName evidence="2">Uncharacterized protein</fullName>
    </submittedName>
</protein>
<evidence type="ECO:0000313" key="2">
    <source>
        <dbReference type="EMBL" id="PKA46010.1"/>
    </source>
</evidence>
<keyword evidence="1" id="KW-0472">Membrane</keyword>
<feature type="transmembrane region" description="Helical" evidence="1">
    <location>
        <begin position="20"/>
        <end position="39"/>
    </location>
</feature>
<accession>A0A2H9ZRU7</accession>
<keyword evidence="3" id="KW-1185">Reference proteome</keyword>
<sequence>MQHEDFPRGHPSQYYSRPSMLNCGVLMGSGTLVLVWLHLYCYFADVYLDHPGC</sequence>
<dbReference type="OrthoDB" id="1750928at2759"/>
<keyword evidence="1" id="KW-0812">Transmembrane</keyword>